<evidence type="ECO:0000313" key="11">
    <source>
        <dbReference type="EMBL" id="KAL2497589.1"/>
    </source>
</evidence>
<dbReference type="Pfam" id="PF04780">
    <property type="entry name" value="DUF629"/>
    <property type="match status" value="1"/>
</dbReference>
<evidence type="ECO:0000259" key="10">
    <source>
        <dbReference type="Pfam" id="PF04780"/>
    </source>
</evidence>
<evidence type="ECO:0000256" key="4">
    <source>
        <dbReference type="ARBA" id="ARBA00022821"/>
    </source>
</evidence>
<dbReference type="Proteomes" id="UP001604336">
    <property type="component" value="Unassembled WGS sequence"/>
</dbReference>
<keyword evidence="6 9" id="KW-0472">Membrane</keyword>
<evidence type="ECO:0000313" key="12">
    <source>
        <dbReference type="Proteomes" id="UP001604336"/>
    </source>
</evidence>
<dbReference type="InterPro" id="IPR006865">
    <property type="entry name" value="DUF629"/>
</dbReference>
<comment type="similarity">
    <text evidence="2">Belongs to the MLO family.</text>
</comment>
<dbReference type="EMBL" id="JBFOLK010000007">
    <property type="protein sequence ID" value="KAL2497589.1"/>
    <property type="molecule type" value="Genomic_DNA"/>
</dbReference>
<gene>
    <name evidence="11" type="ORF">Adt_23139</name>
</gene>
<keyword evidence="3 9" id="KW-0812">Transmembrane</keyword>
<evidence type="ECO:0000256" key="3">
    <source>
        <dbReference type="ARBA" id="ARBA00022692"/>
    </source>
</evidence>
<comment type="subcellular location">
    <subcellularLocation>
        <location evidence="1">Membrane</location>
        <topology evidence="1">Multi-pass membrane protein</topology>
    </subcellularLocation>
</comment>
<evidence type="ECO:0000256" key="5">
    <source>
        <dbReference type="ARBA" id="ARBA00022989"/>
    </source>
</evidence>
<evidence type="ECO:0000256" key="6">
    <source>
        <dbReference type="ARBA" id="ARBA00023136"/>
    </source>
</evidence>
<dbReference type="AlphaFoldDB" id="A0ABD1SDH4"/>
<evidence type="ECO:0000256" key="1">
    <source>
        <dbReference type="ARBA" id="ARBA00004141"/>
    </source>
</evidence>
<feature type="transmembrane region" description="Helical" evidence="9">
    <location>
        <begin position="311"/>
        <end position="328"/>
    </location>
</feature>
<keyword evidence="7" id="KW-0568">Pathogenesis-related protein</keyword>
<accession>A0ABD1SDH4</accession>
<protein>
    <submittedName>
        <fullName evidence="11">MLO-like protein 4</fullName>
    </submittedName>
</protein>
<dbReference type="Pfam" id="PF03094">
    <property type="entry name" value="Mlo"/>
    <property type="match status" value="1"/>
</dbReference>
<dbReference type="GO" id="GO:0016020">
    <property type="term" value="C:membrane"/>
    <property type="evidence" value="ECO:0007669"/>
    <property type="project" value="UniProtKB-SubCell"/>
</dbReference>
<evidence type="ECO:0000256" key="8">
    <source>
        <dbReference type="SAM" id="MobiDB-lite"/>
    </source>
</evidence>
<dbReference type="PANTHER" id="PTHR31942">
    <property type="entry name" value="MLO-LIKE PROTEIN 1"/>
    <property type="match status" value="1"/>
</dbReference>
<feature type="transmembrane region" description="Helical" evidence="9">
    <location>
        <begin position="61"/>
        <end position="81"/>
    </location>
</feature>
<reference evidence="12" key="1">
    <citation type="submission" date="2024-07" db="EMBL/GenBank/DDBJ databases">
        <title>Two chromosome-level genome assemblies of Korean endemic species Abeliophyllum distichum and Forsythia ovata (Oleaceae).</title>
        <authorList>
            <person name="Jang H."/>
        </authorList>
    </citation>
    <scope>NUCLEOTIDE SEQUENCE [LARGE SCALE GENOMIC DNA]</scope>
</reference>
<feature type="transmembrane region" description="Helical" evidence="9">
    <location>
        <begin position="154"/>
        <end position="175"/>
    </location>
</feature>
<feature type="transmembrane region" description="Helical" evidence="9">
    <location>
        <begin position="287"/>
        <end position="305"/>
    </location>
</feature>
<dbReference type="GO" id="GO:0006952">
    <property type="term" value="P:defense response"/>
    <property type="evidence" value="ECO:0007669"/>
    <property type="project" value="UniProtKB-KW"/>
</dbReference>
<comment type="caution">
    <text evidence="11">The sequence shown here is derived from an EMBL/GenBank/DDBJ whole genome shotgun (WGS) entry which is preliminary data.</text>
</comment>
<dbReference type="InterPro" id="IPR004326">
    <property type="entry name" value="Mlo"/>
</dbReference>
<feature type="transmembrane region" description="Helical" evidence="9">
    <location>
        <begin position="15"/>
        <end position="35"/>
    </location>
</feature>
<evidence type="ECO:0000256" key="2">
    <source>
        <dbReference type="ARBA" id="ARBA00006574"/>
    </source>
</evidence>
<name>A0ABD1SDH4_9LAMI</name>
<sequence length="707" mass="81273">MEMKEGRSLAETPTWAVATVITLLVVIGFLIHASLKKFGKWVDRTKRKHLLAVLEKIKEELMLFGLLSLLMGHWTIFVAKICVKSSALSSHFYPCAPQNDMKNPDFVNHLVVLSSNHLNSSISRQLLNNVDQHFCPEGREPFVSYESLEQLHRFLFVLGVTHVSYSFIAIALAMIKIYSWRTWENQAKTLAFRGLLSVDTSNEPREVANGVQIRRLSSFIINHTSHPWSQNRVLVWLLCFSRQFWSSINQADYMALRLGFVTTHQLPFTYDFHNYMLRSMEEEFRDIVGISVPLWIFAITCILLGFHGTNVYFWVSFLPAILILLVGTKLHRIVVKLAVEIMDSSQWTVFRQFNLRDELFWFGNPRLLLRLIQFVTFQNAFEMAAYIWSLWEVKGPSCYTEDRRFLVIRLTFGVVSQFWCSFITFPLYVIITQMGSKFKKAIISENVRRSLHGWRRKVKTRQEGPAFTLLTATPTASLDSMVDEVQTIHETVSTEESSAEHGQNILSGQNVSTEHCHTDEISPSNEKQKVPFSSPPLDNNSGEKNDDEHIVKIDLRTSAAAAVATPSPPPFHCRRRQSAYQTCIRVSFFLHSCIVPTSLNKKIWNTMNLDWKKEFLSIQEHMRTLLPKLQFFIPDRVDNDWVEMFLNCSWKLLDLNAAIKMLEEKSKSEIMKYTKLGGGNGASNGLRHTLDFECKDVIGLARPSQGL</sequence>
<evidence type="ECO:0000256" key="9">
    <source>
        <dbReference type="SAM" id="Phobius"/>
    </source>
</evidence>
<feature type="region of interest" description="Disordered" evidence="8">
    <location>
        <begin position="512"/>
        <end position="545"/>
    </location>
</feature>
<feature type="transmembrane region" description="Helical" evidence="9">
    <location>
        <begin position="408"/>
        <end position="431"/>
    </location>
</feature>
<feature type="domain" description="DUF629" evidence="10">
    <location>
        <begin position="619"/>
        <end position="669"/>
    </location>
</feature>
<dbReference type="PANTHER" id="PTHR31942:SF62">
    <property type="entry name" value="MLO-LIKE PROTEIN"/>
    <property type="match status" value="1"/>
</dbReference>
<keyword evidence="12" id="KW-1185">Reference proteome</keyword>
<keyword evidence="4" id="KW-0611">Plant defense</keyword>
<organism evidence="11 12">
    <name type="scientific">Abeliophyllum distichum</name>
    <dbReference type="NCBI Taxonomy" id="126358"/>
    <lineage>
        <taxon>Eukaryota</taxon>
        <taxon>Viridiplantae</taxon>
        <taxon>Streptophyta</taxon>
        <taxon>Embryophyta</taxon>
        <taxon>Tracheophyta</taxon>
        <taxon>Spermatophyta</taxon>
        <taxon>Magnoliopsida</taxon>
        <taxon>eudicotyledons</taxon>
        <taxon>Gunneridae</taxon>
        <taxon>Pentapetalae</taxon>
        <taxon>asterids</taxon>
        <taxon>lamiids</taxon>
        <taxon>Lamiales</taxon>
        <taxon>Oleaceae</taxon>
        <taxon>Forsythieae</taxon>
        <taxon>Abeliophyllum</taxon>
    </lineage>
</organism>
<keyword evidence="5 9" id="KW-1133">Transmembrane helix</keyword>
<evidence type="ECO:0000256" key="7">
    <source>
        <dbReference type="ARBA" id="ARBA00023265"/>
    </source>
</evidence>
<proteinExistence type="inferred from homology"/>